<comment type="similarity">
    <text evidence="2">Belongs to the metallo-dependent hydrolases superfamily. Hydantoinase/dihydropyrimidinase family.</text>
</comment>
<dbReference type="Pfam" id="PF01979">
    <property type="entry name" value="Amidohydro_1"/>
    <property type="match status" value="1"/>
</dbReference>
<feature type="compositionally biased region" description="Polar residues" evidence="7">
    <location>
        <begin position="637"/>
        <end position="646"/>
    </location>
</feature>
<evidence type="ECO:0000259" key="8">
    <source>
        <dbReference type="Pfam" id="PF01979"/>
    </source>
</evidence>
<dbReference type="SUPFAM" id="SSF51556">
    <property type="entry name" value="Metallo-dependent hydrolases"/>
    <property type="match status" value="2"/>
</dbReference>
<evidence type="ECO:0000256" key="5">
    <source>
        <dbReference type="ARBA" id="ARBA00036696"/>
    </source>
</evidence>
<comment type="caution">
    <text evidence="9">The sequence shown here is derived from an EMBL/GenBank/DDBJ whole genome shotgun (WGS) entry which is preliminary data.</text>
</comment>
<protein>
    <recommendedName>
        <fullName evidence="6">dihydropyrimidinase</fullName>
        <ecNumber evidence="6">3.5.2.2</ecNumber>
    </recommendedName>
</protein>
<dbReference type="CDD" id="cd01314">
    <property type="entry name" value="D-HYD"/>
    <property type="match status" value="1"/>
</dbReference>
<dbReference type="PANTHER" id="PTHR11647:SF1">
    <property type="entry name" value="COLLAPSIN RESPONSE MEDIATOR PROTEIN"/>
    <property type="match status" value="1"/>
</dbReference>
<dbReference type="InterPro" id="IPR032466">
    <property type="entry name" value="Metal_Hydrolase"/>
</dbReference>
<dbReference type="InterPro" id="IPR011778">
    <property type="entry name" value="Hydantoinase/dihydroPyrase"/>
</dbReference>
<keyword evidence="3" id="KW-0479">Metal-binding</keyword>
<keyword evidence="4" id="KW-0378">Hydrolase</keyword>
<evidence type="ECO:0000256" key="2">
    <source>
        <dbReference type="ARBA" id="ARBA00008829"/>
    </source>
</evidence>
<dbReference type="InterPro" id="IPR006680">
    <property type="entry name" value="Amidohydro-rel"/>
</dbReference>
<dbReference type="PANTHER" id="PTHR11647">
    <property type="entry name" value="HYDRANTOINASE/DIHYDROPYRIMIDINASE FAMILY MEMBER"/>
    <property type="match status" value="1"/>
</dbReference>
<dbReference type="Gene3D" id="2.30.40.10">
    <property type="entry name" value="Urease, subunit C, domain 1"/>
    <property type="match status" value="1"/>
</dbReference>
<accession>A0ABQ9J6V0</accession>
<dbReference type="Proteomes" id="UP001162164">
    <property type="component" value="Unassembled WGS sequence"/>
</dbReference>
<evidence type="ECO:0000313" key="10">
    <source>
        <dbReference type="Proteomes" id="UP001162164"/>
    </source>
</evidence>
<evidence type="ECO:0000256" key="7">
    <source>
        <dbReference type="SAM" id="MobiDB-lite"/>
    </source>
</evidence>
<reference evidence="9" key="1">
    <citation type="journal article" date="2023" name="Insect Mol. Biol.">
        <title>Genome sequencing provides insights into the evolution of gene families encoding plant cell wall-degrading enzymes in longhorned beetles.</title>
        <authorList>
            <person name="Shin N.R."/>
            <person name="Okamura Y."/>
            <person name="Kirsch R."/>
            <person name="Pauchet Y."/>
        </authorList>
    </citation>
    <scope>NUCLEOTIDE SEQUENCE</scope>
    <source>
        <strain evidence="9">MMC_N1</strain>
    </source>
</reference>
<feature type="region of interest" description="Disordered" evidence="7">
    <location>
        <begin position="625"/>
        <end position="672"/>
    </location>
</feature>
<evidence type="ECO:0000256" key="1">
    <source>
        <dbReference type="ARBA" id="ARBA00001947"/>
    </source>
</evidence>
<evidence type="ECO:0000313" key="9">
    <source>
        <dbReference type="EMBL" id="KAJ8973818.1"/>
    </source>
</evidence>
<dbReference type="SUPFAM" id="SSF51338">
    <property type="entry name" value="Composite domain of metallo-dependent hydrolases"/>
    <property type="match status" value="2"/>
</dbReference>
<dbReference type="Gene3D" id="3.20.20.140">
    <property type="entry name" value="Metal-dependent hydrolases"/>
    <property type="match status" value="2"/>
</dbReference>
<gene>
    <name evidence="9" type="ORF">NQ317_002381</name>
</gene>
<proteinExistence type="inferred from homology"/>
<feature type="domain" description="Amidohydrolase-related" evidence="8">
    <location>
        <begin position="133"/>
        <end position="552"/>
    </location>
</feature>
<dbReference type="InterPro" id="IPR011059">
    <property type="entry name" value="Metal-dep_hydrolase_composite"/>
</dbReference>
<name>A0ABQ9J6V0_9CUCU</name>
<evidence type="ECO:0000256" key="6">
    <source>
        <dbReference type="ARBA" id="ARBA00039113"/>
    </source>
</evidence>
<comment type="cofactor">
    <cofactor evidence="1">
        <name>Zn(2+)</name>
        <dbReference type="ChEBI" id="CHEBI:29105"/>
    </cofactor>
</comment>
<dbReference type="InterPro" id="IPR050378">
    <property type="entry name" value="Metallo-dep_Hydrolases_sf"/>
</dbReference>
<comment type="catalytic activity">
    <reaction evidence="5">
        <text>5,6-dihydrouracil + H2O = 3-(carbamoylamino)propanoate + H(+)</text>
        <dbReference type="Rhea" id="RHEA:16121"/>
        <dbReference type="ChEBI" id="CHEBI:11892"/>
        <dbReference type="ChEBI" id="CHEBI:15377"/>
        <dbReference type="ChEBI" id="CHEBI:15378"/>
        <dbReference type="ChEBI" id="CHEBI:15901"/>
        <dbReference type="EC" id="3.5.2.2"/>
    </reaction>
</comment>
<organism evidence="9 10">
    <name type="scientific">Molorchus minor</name>
    <dbReference type="NCBI Taxonomy" id="1323400"/>
    <lineage>
        <taxon>Eukaryota</taxon>
        <taxon>Metazoa</taxon>
        <taxon>Ecdysozoa</taxon>
        <taxon>Arthropoda</taxon>
        <taxon>Hexapoda</taxon>
        <taxon>Insecta</taxon>
        <taxon>Pterygota</taxon>
        <taxon>Neoptera</taxon>
        <taxon>Endopterygota</taxon>
        <taxon>Coleoptera</taxon>
        <taxon>Polyphaga</taxon>
        <taxon>Cucujiformia</taxon>
        <taxon>Chrysomeloidea</taxon>
        <taxon>Cerambycidae</taxon>
        <taxon>Lamiinae</taxon>
        <taxon>Monochamini</taxon>
        <taxon>Molorchus</taxon>
    </lineage>
</organism>
<sequence length="672" mass="74585">ILDKIYTWQQCWAWVIPCELCSFRINMPVPELSVLSLSSAISSYVERYGFWLFSDSSSNVKKRQAIEMSTPVKKVPIHLQSSQNRLHIKNGKVVNEDDITEEDVYIEDGVIKQVGKNLTIPGGTRVIDARGRYVLPGGIDPHTHFEFEFMGTKSVDDFYQGTKAAIAGGTTMIIIKYLKLSQYIPAAHDSTSYFQEKGESLTDAYYEYRQKADGKVCCDYGLHVCLPHWSEQVKKEMEILTKEHGVNSFKMFMAYDFMLNDAELYSAFDQCQKLGAIAQVHAENGHVIKKNAEKLLAKGITGPEGHEMSRPEEVEAEAVNRACVIAKQVDCPLYVVHVMSKSAAQALDQACERGTRVYGETLAAALGTDGTHYKNSCFHHSAGHILSPPLRPDPQTPFILMNSLAQYRMVNAPLYLAHITTENSAEIISAKRSDGQKVYGEVEASAIGITGQPNNANMITSPPIRSNSDSFRLLAFLSSFVAVTSTNAAKIFNIYPRKGCIAVGSDADVVIWNPLAIRTISANTHHQAADFNIFEGMQCHGIPEYVIVNGRVCVDEGQLRVAEGHGRFVETPVFAPYIYDPEKLESLKYEKNGVSDEIDHLKINKVHLDDDPCPTPTLPESIVGTPSCRGPRPEGQRNIQKSTFSVSEEMDTERKSSIRVRNPPGGKSSGFW</sequence>
<dbReference type="EMBL" id="JAPWTJ010001105">
    <property type="protein sequence ID" value="KAJ8973818.1"/>
    <property type="molecule type" value="Genomic_DNA"/>
</dbReference>
<evidence type="ECO:0000256" key="3">
    <source>
        <dbReference type="ARBA" id="ARBA00022723"/>
    </source>
</evidence>
<keyword evidence="10" id="KW-1185">Reference proteome</keyword>
<evidence type="ECO:0000256" key="4">
    <source>
        <dbReference type="ARBA" id="ARBA00022801"/>
    </source>
</evidence>
<dbReference type="EC" id="3.5.2.2" evidence="6"/>
<feature type="non-terminal residue" evidence="9">
    <location>
        <position position="1"/>
    </location>
</feature>